<gene>
    <name evidence="3" type="ORF">ABRP34_22535</name>
    <name evidence="2" type="ORF">ABRP34_23645</name>
</gene>
<evidence type="ECO:0000313" key="2">
    <source>
        <dbReference type="EMBL" id="XCH13838.1"/>
    </source>
</evidence>
<dbReference type="SUPFAM" id="SSF53474">
    <property type="entry name" value="alpha/beta-Hydrolases"/>
    <property type="match status" value="1"/>
</dbReference>
<dbReference type="Gene3D" id="3.40.50.1820">
    <property type="entry name" value="alpha/beta hydrolase"/>
    <property type="match status" value="1"/>
</dbReference>
<dbReference type="EMBL" id="CP159280">
    <property type="protein sequence ID" value="XCH13838.1"/>
    <property type="molecule type" value="Genomic_DNA"/>
</dbReference>
<keyword evidence="2" id="KW-0378">Hydrolase</keyword>
<organism evidence="2">
    <name type="scientific">Arthrobacter sp. K5</name>
    <dbReference type="NCBI Taxonomy" id="2839623"/>
    <lineage>
        <taxon>Bacteria</taxon>
        <taxon>Bacillati</taxon>
        <taxon>Actinomycetota</taxon>
        <taxon>Actinomycetes</taxon>
        <taxon>Micrococcales</taxon>
        <taxon>Micrococcaceae</taxon>
        <taxon>Arthrobacter</taxon>
    </lineage>
</organism>
<accession>A0AAU8EW68</accession>
<keyword evidence="2" id="KW-0614">Plasmid</keyword>
<dbReference type="PANTHER" id="PTHR43433:SF5">
    <property type="entry name" value="AB HYDROLASE-1 DOMAIN-CONTAINING PROTEIN"/>
    <property type="match status" value="1"/>
</dbReference>
<evidence type="ECO:0000259" key="1">
    <source>
        <dbReference type="Pfam" id="PF00561"/>
    </source>
</evidence>
<dbReference type="AlphaFoldDB" id="A0AAU8EW68"/>
<feature type="domain" description="AB hydrolase-1" evidence="1">
    <location>
        <begin position="23"/>
        <end position="258"/>
    </location>
</feature>
<dbReference type="GO" id="GO:0016787">
    <property type="term" value="F:hydrolase activity"/>
    <property type="evidence" value="ECO:0007669"/>
    <property type="project" value="UniProtKB-KW"/>
</dbReference>
<dbReference type="PANTHER" id="PTHR43433">
    <property type="entry name" value="HYDROLASE, ALPHA/BETA FOLD FAMILY PROTEIN"/>
    <property type="match status" value="1"/>
</dbReference>
<dbReference type="Pfam" id="PF00561">
    <property type="entry name" value="Abhydrolase_1"/>
    <property type="match status" value="1"/>
</dbReference>
<protein>
    <submittedName>
        <fullName evidence="2">Alpha/beta hydrolase</fullName>
    </submittedName>
</protein>
<reference evidence="2" key="1">
    <citation type="submission" date="2024-06" db="EMBL/GenBank/DDBJ databases">
        <title>Biodegradation of dimethachlon by Arthrobacter sp. K5: mechanistic insights and ecological implications.</title>
        <authorList>
            <person name="Hu S."/>
            <person name="Lu P."/>
        </authorList>
    </citation>
    <scope>NUCLEOTIDE SEQUENCE</scope>
    <source>
        <strain evidence="2">K5</strain>
        <plasmid evidence="2">unnamed</plasmid>
    </source>
</reference>
<dbReference type="InterPro" id="IPR029058">
    <property type="entry name" value="AB_hydrolase_fold"/>
</dbReference>
<name>A0AAU8EW68_9MICC</name>
<dbReference type="InterPro" id="IPR000073">
    <property type="entry name" value="AB_hydrolase_1"/>
</dbReference>
<dbReference type="EMBL" id="CP159280">
    <property type="protein sequence ID" value="XCH13889.1"/>
    <property type="molecule type" value="Genomic_DNA"/>
</dbReference>
<dbReference type="InterPro" id="IPR050471">
    <property type="entry name" value="AB_hydrolase"/>
</dbReference>
<proteinExistence type="predicted"/>
<sequence length="294" mass="32044">MTRLSTSADGTAIAYRVDGEGIPVLFIHEFAGDMDSWDAQVQELSADFKCIRYAARGYHPSDIPGPGSYSQQHAVQDVLAVLDAEGIDAAHIVGLSMGGYTTANITALHPHRVLSATVAGCGWGSDPDTREKFVAESMGLAGRLRESGWSTLAGPYAEGPTRIQLRTKDDKAWQLFRDGLARHSSEGSARTMEGVQSKRPSLDELIPGLREAQKPILILTGDEDDGCIEANFRLKKALPTAAWRVFPNTGHTINLEEPEEFNRSVRSFVLSVHSGRWNRRHPAAMTFSSTGLPQ</sequence>
<evidence type="ECO:0000313" key="3">
    <source>
        <dbReference type="EMBL" id="XCH13889.1"/>
    </source>
</evidence>
<geneLocation type="plasmid" evidence="2">
    <name>unnamed</name>
</geneLocation>
<dbReference type="RefSeq" id="WP_353713542.1">
    <property type="nucleotide sequence ID" value="NZ_CP159280.1"/>
</dbReference>